<gene>
    <name evidence="2" type="ORF">EDD18DRAFT_629894</name>
</gene>
<evidence type="ECO:0000256" key="1">
    <source>
        <dbReference type="SAM" id="SignalP"/>
    </source>
</evidence>
<comment type="caution">
    <text evidence="2">The sequence shown here is derived from an EMBL/GenBank/DDBJ whole genome shotgun (WGS) entry which is preliminary data.</text>
</comment>
<reference evidence="2" key="1">
    <citation type="submission" date="2023-06" db="EMBL/GenBank/DDBJ databases">
        <authorList>
            <consortium name="Lawrence Berkeley National Laboratory"/>
            <person name="Ahrendt S."/>
            <person name="Sahu N."/>
            <person name="Indic B."/>
            <person name="Wong-Bajracharya J."/>
            <person name="Merenyi Z."/>
            <person name="Ke H.-M."/>
            <person name="Monk M."/>
            <person name="Kocsube S."/>
            <person name="Drula E."/>
            <person name="Lipzen A."/>
            <person name="Balint B."/>
            <person name="Henrissat B."/>
            <person name="Andreopoulos B."/>
            <person name="Martin F.M."/>
            <person name="Harder C.B."/>
            <person name="Rigling D."/>
            <person name="Ford K.L."/>
            <person name="Foster G.D."/>
            <person name="Pangilinan J."/>
            <person name="Papanicolaou A."/>
            <person name="Barry K."/>
            <person name="LaButti K."/>
            <person name="Viragh M."/>
            <person name="Koriabine M."/>
            <person name="Yan M."/>
            <person name="Riley R."/>
            <person name="Champramary S."/>
            <person name="Plett K.L."/>
            <person name="Tsai I.J."/>
            <person name="Slot J."/>
            <person name="Sipos G."/>
            <person name="Plett J."/>
            <person name="Nagy L.G."/>
            <person name="Grigoriev I.V."/>
        </authorList>
    </citation>
    <scope>NUCLEOTIDE SEQUENCE</scope>
    <source>
        <strain evidence="2">HWK02</strain>
    </source>
</reference>
<keyword evidence="1" id="KW-0732">Signal</keyword>
<evidence type="ECO:0000313" key="3">
    <source>
        <dbReference type="Proteomes" id="UP001175228"/>
    </source>
</evidence>
<evidence type="ECO:0000313" key="2">
    <source>
        <dbReference type="EMBL" id="KAK0503358.1"/>
    </source>
</evidence>
<accession>A0AA39QI34</accession>
<keyword evidence="3" id="KW-1185">Reference proteome</keyword>
<name>A0AA39QI34_9AGAR</name>
<dbReference type="EMBL" id="JAUEPU010000004">
    <property type="protein sequence ID" value="KAK0503358.1"/>
    <property type="molecule type" value="Genomic_DNA"/>
</dbReference>
<proteinExistence type="predicted"/>
<organism evidence="2 3">
    <name type="scientific">Armillaria luteobubalina</name>
    <dbReference type="NCBI Taxonomy" id="153913"/>
    <lineage>
        <taxon>Eukaryota</taxon>
        <taxon>Fungi</taxon>
        <taxon>Dikarya</taxon>
        <taxon>Basidiomycota</taxon>
        <taxon>Agaricomycotina</taxon>
        <taxon>Agaricomycetes</taxon>
        <taxon>Agaricomycetidae</taxon>
        <taxon>Agaricales</taxon>
        <taxon>Marasmiineae</taxon>
        <taxon>Physalacriaceae</taxon>
        <taxon>Armillaria</taxon>
    </lineage>
</organism>
<dbReference type="AlphaFoldDB" id="A0AA39QI34"/>
<dbReference type="Proteomes" id="UP001175228">
    <property type="component" value="Unassembled WGS sequence"/>
</dbReference>
<feature type="chain" id="PRO_5041309827" evidence="1">
    <location>
        <begin position="28"/>
        <end position="179"/>
    </location>
</feature>
<protein>
    <submittedName>
        <fullName evidence="2">Uncharacterized protein</fullName>
    </submittedName>
</protein>
<sequence length="179" mass="20355">MFEICRFCMNLLRLVLVLHLSITGTSASAVSNVTCLPSYSWVENDCDQTPCEVAAYLISQCTDEPFTLDPLPTDTHYAGPTSPQEANECECSSVVYSLVSACAVCQERNYENWDVWRTNCSKIYYSVFPKNIPIETTVPVWAYRNYTVAWPSFTVRRNKLNLRLGHRYIQYSGCSKSSK</sequence>
<feature type="signal peptide" evidence="1">
    <location>
        <begin position="1"/>
        <end position="27"/>
    </location>
</feature>